<proteinExistence type="inferred from homology"/>
<evidence type="ECO:0000259" key="5">
    <source>
        <dbReference type="PROSITE" id="PS50931"/>
    </source>
</evidence>
<sequence length="298" mass="32102">MLDQLKRMAVFAAVVRQGSFAGAARELRTSTSAVSQQVRALEQDMGVTLLHRTTRKLSLTPAGERFHAGCAAMWAAAEQAQLQLAQLRDAPEGELRVAMTVGFARVLGPALSGLLARHTGLRLHLQVEDGFTDLVAHRIDLAIRFGRLPDSAWVAQRIGQIRVGVYAAPAYLARHGVPTQPEALEAADWLLLQDGTDLPRRVQTQGPGGARELRLQARYSSNNQLSLQQLCEAGLGLAMLGDEDVAEAVAAGRLLALQTDFALPDLPVWAMTPQRDGQPAKVRHAIEALKNHLSGVGA</sequence>
<dbReference type="InterPro" id="IPR036390">
    <property type="entry name" value="WH_DNA-bd_sf"/>
</dbReference>
<gene>
    <name evidence="6" type="ORF">ABDJ85_12085</name>
</gene>
<evidence type="ECO:0000256" key="3">
    <source>
        <dbReference type="ARBA" id="ARBA00023125"/>
    </source>
</evidence>
<evidence type="ECO:0000256" key="4">
    <source>
        <dbReference type="ARBA" id="ARBA00023163"/>
    </source>
</evidence>
<dbReference type="Pfam" id="PF00126">
    <property type="entry name" value="HTH_1"/>
    <property type="match status" value="1"/>
</dbReference>
<dbReference type="InterPro" id="IPR036388">
    <property type="entry name" value="WH-like_DNA-bd_sf"/>
</dbReference>
<evidence type="ECO:0000313" key="6">
    <source>
        <dbReference type="EMBL" id="MEO3692213.1"/>
    </source>
</evidence>
<dbReference type="CDD" id="cd08422">
    <property type="entry name" value="PBP2_CrgA_like"/>
    <property type="match status" value="1"/>
</dbReference>
<dbReference type="InterPro" id="IPR005119">
    <property type="entry name" value="LysR_subst-bd"/>
</dbReference>
<dbReference type="SUPFAM" id="SSF53850">
    <property type="entry name" value="Periplasmic binding protein-like II"/>
    <property type="match status" value="1"/>
</dbReference>
<keyword evidence="2" id="KW-0805">Transcription regulation</keyword>
<protein>
    <submittedName>
        <fullName evidence="6">LysR family transcriptional regulator</fullName>
    </submittedName>
</protein>
<dbReference type="Proteomes" id="UP001495147">
    <property type="component" value="Unassembled WGS sequence"/>
</dbReference>
<evidence type="ECO:0000313" key="7">
    <source>
        <dbReference type="Proteomes" id="UP001495147"/>
    </source>
</evidence>
<keyword evidence="7" id="KW-1185">Reference proteome</keyword>
<dbReference type="PROSITE" id="PS50931">
    <property type="entry name" value="HTH_LYSR"/>
    <property type="match status" value="1"/>
</dbReference>
<feature type="domain" description="HTH lysR-type" evidence="5">
    <location>
        <begin position="1"/>
        <end position="60"/>
    </location>
</feature>
<accession>A0ABV0G3A6</accession>
<keyword evidence="4" id="KW-0804">Transcription</keyword>
<dbReference type="Pfam" id="PF03466">
    <property type="entry name" value="LysR_substrate"/>
    <property type="match status" value="1"/>
</dbReference>
<comment type="similarity">
    <text evidence="1">Belongs to the LysR transcriptional regulatory family.</text>
</comment>
<dbReference type="Gene3D" id="3.40.190.290">
    <property type="match status" value="1"/>
</dbReference>
<dbReference type="PANTHER" id="PTHR30537">
    <property type="entry name" value="HTH-TYPE TRANSCRIPTIONAL REGULATOR"/>
    <property type="match status" value="1"/>
</dbReference>
<name>A0ABV0G3A6_9BURK</name>
<dbReference type="PANTHER" id="PTHR30537:SF30">
    <property type="entry name" value="TRANSCRIPTIONAL REGULATOR-RELATED"/>
    <property type="match status" value="1"/>
</dbReference>
<keyword evidence="3" id="KW-0238">DNA-binding</keyword>
<dbReference type="InterPro" id="IPR058163">
    <property type="entry name" value="LysR-type_TF_proteobact-type"/>
</dbReference>
<dbReference type="SUPFAM" id="SSF46785">
    <property type="entry name" value="Winged helix' DNA-binding domain"/>
    <property type="match status" value="1"/>
</dbReference>
<evidence type="ECO:0000256" key="2">
    <source>
        <dbReference type="ARBA" id="ARBA00023015"/>
    </source>
</evidence>
<comment type="caution">
    <text evidence="6">The sequence shown here is derived from an EMBL/GenBank/DDBJ whole genome shotgun (WGS) entry which is preliminary data.</text>
</comment>
<dbReference type="Gene3D" id="1.10.10.10">
    <property type="entry name" value="Winged helix-like DNA-binding domain superfamily/Winged helix DNA-binding domain"/>
    <property type="match status" value="1"/>
</dbReference>
<dbReference type="RefSeq" id="WP_347705037.1">
    <property type="nucleotide sequence ID" value="NZ_JBDPZD010000003.1"/>
</dbReference>
<dbReference type="InterPro" id="IPR000847">
    <property type="entry name" value="LysR_HTH_N"/>
</dbReference>
<organism evidence="6 7">
    <name type="scientific">Roseateles paludis</name>
    <dbReference type="NCBI Taxonomy" id="3145238"/>
    <lineage>
        <taxon>Bacteria</taxon>
        <taxon>Pseudomonadati</taxon>
        <taxon>Pseudomonadota</taxon>
        <taxon>Betaproteobacteria</taxon>
        <taxon>Burkholderiales</taxon>
        <taxon>Sphaerotilaceae</taxon>
        <taxon>Roseateles</taxon>
    </lineage>
</organism>
<evidence type="ECO:0000256" key="1">
    <source>
        <dbReference type="ARBA" id="ARBA00009437"/>
    </source>
</evidence>
<dbReference type="EMBL" id="JBDPZD010000003">
    <property type="protein sequence ID" value="MEO3692213.1"/>
    <property type="molecule type" value="Genomic_DNA"/>
</dbReference>
<reference evidence="6 7" key="1">
    <citation type="submission" date="2024-05" db="EMBL/GenBank/DDBJ databases">
        <title>Roseateles sp. DJS-2-20 16S ribosomal RNA gene Genome sequencing and assembly.</title>
        <authorList>
            <person name="Woo H."/>
        </authorList>
    </citation>
    <scope>NUCLEOTIDE SEQUENCE [LARGE SCALE GENOMIC DNA]</scope>
    <source>
        <strain evidence="6 7">DJS-2-20</strain>
    </source>
</reference>